<organism evidence="2 3">
    <name type="scientific">Thermoproteus tenax (strain ATCC 35583 / DSM 2078 / JCM 9277 / NBRC 100435 / Kra 1)</name>
    <dbReference type="NCBI Taxonomy" id="768679"/>
    <lineage>
        <taxon>Archaea</taxon>
        <taxon>Thermoproteota</taxon>
        <taxon>Thermoprotei</taxon>
        <taxon>Thermoproteales</taxon>
        <taxon>Thermoproteaceae</taxon>
        <taxon>Thermoproteus</taxon>
    </lineage>
</organism>
<accession>G4RKA9</accession>
<dbReference type="STRING" id="768679.TTX_1369"/>
<feature type="region of interest" description="Disordered" evidence="1">
    <location>
        <begin position="128"/>
        <end position="167"/>
    </location>
</feature>
<keyword evidence="3" id="KW-1185">Reference proteome</keyword>
<dbReference type="PATRIC" id="fig|768679.9.peg.1387"/>
<dbReference type="Proteomes" id="UP000002654">
    <property type="component" value="Chromosome"/>
</dbReference>
<gene>
    <name evidence="2" type="ordered locus">TTX_1369</name>
</gene>
<feature type="compositionally biased region" description="Basic and acidic residues" evidence="1">
    <location>
        <begin position="24"/>
        <end position="38"/>
    </location>
</feature>
<dbReference type="AlphaFoldDB" id="G4RKA9"/>
<evidence type="ECO:0000256" key="1">
    <source>
        <dbReference type="SAM" id="MobiDB-lite"/>
    </source>
</evidence>
<proteinExistence type="predicted"/>
<feature type="compositionally biased region" description="Basic and acidic residues" evidence="1">
    <location>
        <begin position="63"/>
        <end position="73"/>
    </location>
</feature>
<dbReference type="EMBL" id="FN869859">
    <property type="protein sequence ID" value="CCC82004.1"/>
    <property type="molecule type" value="Genomic_DNA"/>
</dbReference>
<evidence type="ECO:0000313" key="3">
    <source>
        <dbReference type="Proteomes" id="UP000002654"/>
    </source>
</evidence>
<dbReference type="HOGENOM" id="CLU_1590981_0_0_2"/>
<dbReference type="PaxDb" id="768679-TTX_1369"/>
<evidence type="ECO:0000313" key="2">
    <source>
        <dbReference type="EMBL" id="CCC82004.1"/>
    </source>
</evidence>
<protein>
    <submittedName>
        <fullName evidence="2">GDP-D-mannose dehydratase</fullName>
    </submittedName>
</protein>
<name>G4RKA9_THETK</name>
<reference evidence="2 3" key="1">
    <citation type="journal article" date="2011" name="PLoS ONE">
        <title>The complete genome sequence of Thermoproteus tenax: a physiologically versatile member of the Crenarchaeota.</title>
        <authorList>
            <person name="Siebers B."/>
            <person name="Zaparty M."/>
            <person name="Raddatz G."/>
            <person name="Tjaden B."/>
            <person name="Albers S.V."/>
            <person name="Bell S.D."/>
            <person name="Blombach F."/>
            <person name="Kletzin A."/>
            <person name="Kyrpides N."/>
            <person name="Lanz C."/>
            <person name="Plagens A."/>
            <person name="Rampp M."/>
            <person name="Rosinus A."/>
            <person name="von Jan M."/>
            <person name="Makarova K.S."/>
            <person name="Klenk H.P."/>
            <person name="Schuster S.C."/>
            <person name="Hensel R."/>
        </authorList>
    </citation>
    <scope>NUCLEOTIDE SEQUENCE [LARGE SCALE GENOMIC DNA]</scope>
    <source>
        <strain evidence="3">ATCC 35583 / DSM 2078 / JCM 9277 / NBRC 100435 / Kra 1</strain>
    </source>
</reference>
<dbReference type="KEGG" id="ttn:TTX_1369"/>
<sequence>MPSHEAQDGRSGQDNVGNAFADQPHVEDIAAGHWRRGEPPAPRSRLHEDELRAHVHPNRPKGGRLEGQRDRGVGRRRGVGDPTEPDKSPAYGVRFWKGGQTHARRALQHEPQDKGIAVETDKGRITAELDQERFRPAEAPTPGGHAEDTELCFRTTKTQRETSSATT</sequence>
<dbReference type="eggNOG" id="arCOG01373">
    <property type="taxonomic scope" value="Archaea"/>
</dbReference>
<feature type="region of interest" description="Disordered" evidence="1">
    <location>
        <begin position="1"/>
        <end position="93"/>
    </location>
</feature>